<sequence length="205" mass="23117">MGSTTNTRLSDRLRTLRTYGHTSKLSRQAPARAHRSRSRGSDGTPTQYRHGYKRHCLALLVCIAIFGTMSTPVKAHDGLDMSRKKYGAIMADGYYDLIAQLETGISGDNWNYSTRTYTSALGINRQTAKRWSGRVSLANMTPRQVVRIADRIAFSGWTNPTGEYVYPVGPFGWGTVRHSATLRRYLCKSTHPRVQRWRKRACNGS</sequence>
<feature type="region of interest" description="Disordered" evidence="1">
    <location>
        <begin position="20"/>
        <end position="47"/>
    </location>
</feature>
<gene>
    <name evidence="2" type="ORF">UFOVP227_6</name>
</gene>
<organism evidence="2">
    <name type="scientific">uncultured Caudovirales phage</name>
    <dbReference type="NCBI Taxonomy" id="2100421"/>
    <lineage>
        <taxon>Viruses</taxon>
        <taxon>Duplodnaviria</taxon>
        <taxon>Heunggongvirae</taxon>
        <taxon>Uroviricota</taxon>
        <taxon>Caudoviricetes</taxon>
        <taxon>Peduoviridae</taxon>
        <taxon>Maltschvirus</taxon>
        <taxon>Maltschvirus maltsch</taxon>
    </lineage>
</organism>
<protein>
    <submittedName>
        <fullName evidence="2">Uncharacterized protein</fullName>
    </submittedName>
</protein>
<evidence type="ECO:0000256" key="1">
    <source>
        <dbReference type="SAM" id="MobiDB-lite"/>
    </source>
</evidence>
<accession>A0A6J7WUG3</accession>
<name>A0A6J7WUG3_9CAUD</name>
<reference evidence="2" key="1">
    <citation type="submission" date="2020-05" db="EMBL/GenBank/DDBJ databases">
        <authorList>
            <person name="Chiriac C."/>
            <person name="Salcher M."/>
            <person name="Ghai R."/>
            <person name="Kavagutti S V."/>
        </authorList>
    </citation>
    <scope>NUCLEOTIDE SEQUENCE</scope>
</reference>
<dbReference type="EMBL" id="LR798274">
    <property type="protein sequence ID" value="CAB5218873.1"/>
    <property type="molecule type" value="Genomic_DNA"/>
</dbReference>
<evidence type="ECO:0000313" key="2">
    <source>
        <dbReference type="EMBL" id="CAB5218873.1"/>
    </source>
</evidence>
<proteinExistence type="predicted"/>